<dbReference type="Gene3D" id="3.40.640.10">
    <property type="entry name" value="Type I PLP-dependent aspartate aminotransferase-like (Major domain)"/>
    <property type="match status" value="1"/>
</dbReference>
<evidence type="ECO:0000313" key="7">
    <source>
        <dbReference type="Proteomes" id="UP000178485"/>
    </source>
</evidence>
<keyword evidence="7" id="KW-1185">Reference proteome</keyword>
<comment type="cofactor">
    <cofactor evidence="1 4">
        <name>pyridoxal 5'-phosphate</name>
        <dbReference type="ChEBI" id="CHEBI:597326"/>
    </cofactor>
</comment>
<protein>
    <recommendedName>
        <fullName evidence="4">Aminotransferase</fullName>
        <ecNumber evidence="4">2.6.1.-</ecNumber>
    </recommendedName>
</protein>
<dbReference type="Gene3D" id="3.90.1150.10">
    <property type="entry name" value="Aspartate Aminotransferase, domain 1"/>
    <property type="match status" value="1"/>
</dbReference>
<dbReference type="RefSeq" id="WP_071135666.1">
    <property type="nucleotide sequence ID" value="NZ_DUQN01000076.1"/>
</dbReference>
<dbReference type="EC" id="2.6.1.-" evidence="4"/>
<dbReference type="InterPro" id="IPR015421">
    <property type="entry name" value="PyrdxlP-dep_Trfase_major"/>
</dbReference>
<dbReference type="GO" id="GO:0008483">
    <property type="term" value="F:transaminase activity"/>
    <property type="evidence" value="ECO:0007669"/>
    <property type="project" value="UniProtKB-KW"/>
</dbReference>
<dbReference type="STRING" id="1642646.ING2E5A_0030"/>
<dbReference type="GO" id="GO:0030170">
    <property type="term" value="F:pyridoxal phosphate binding"/>
    <property type="evidence" value="ECO:0007669"/>
    <property type="project" value="InterPro"/>
</dbReference>
<dbReference type="CDD" id="cd00609">
    <property type="entry name" value="AAT_like"/>
    <property type="match status" value="1"/>
</dbReference>
<dbReference type="InterPro" id="IPR004838">
    <property type="entry name" value="NHTrfase_class1_PyrdxlP-BS"/>
</dbReference>
<dbReference type="InterPro" id="IPR015422">
    <property type="entry name" value="PyrdxlP-dep_Trfase_small"/>
</dbReference>
<evidence type="ECO:0000256" key="4">
    <source>
        <dbReference type="RuleBase" id="RU000481"/>
    </source>
</evidence>
<dbReference type="EMBL" id="LT608328">
    <property type="protein sequence ID" value="SCM55118.1"/>
    <property type="molecule type" value="Genomic_DNA"/>
</dbReference>
<dbReference type="InterPro" id="IPR004839">
    <property type="entry name" value="Aminotransferase_I/II_large"/>
</dbReference>
<keyword evidence="2 4" id="KW-0032">Aminotransferase</keyword>
<proteinExistence type="inferred from homology"/>
<evidence type="ECO:0000313" key="6">
    <source>
        <dbReference type="EMBL" id="SCM55118.1"/>
    </source>
</evidence>
<dbReference type="InterPro" id="IPR015424">
    <property type="entry name" value="PyrdxlP-dep_Trfase"/>
</dbReference>
<evidence type="ECO:0000256" key="1">
    <source>
        <dbReference type="ARBA" id="ARBA00001933"/>
    </source>
</evidence>
<feature type="domain" description="Aminotransferase class I/classII large" evidence="5">
    <location>
        <begin position="36"/>
        <end position="385"/>
    </location>
</feature>
<comment type="similarity">
    <text evidence="4">Belongs to the class-I pyridoxal-phosphate-dependent aminotransferase family.</text>
</comment>
<evidence type="ECO:0000256" key="3">
    <source>
        <dbReference type="ARBA" id="ARBA00022679"/>
    </source>
</evidence>
<dbReference type="AlphaFoldDB" id="A0A1G4G2X2"/>
<dbReference type="PANTHER" id="PTHR42832">
    <property type="entry name" value="AMINO ACID AMINOTRANSFERASE"/>
    <property type="match status" value="1"/>
</dbReference>
<reference evidence="6 7" key="1">
    <citation type="submission" date="2016-08" db="EMBL/GenBank/DDBJ databases">
        <authorList>
            <person name="Seilhamer J.J."/>
        </authorList>
    </citation>
    <scope>NUCLEOTIDE SEQUENCE [LARGE SCALE GENOMIC DNA]</scope>
    <source>
        <strain evidence="6">ING2-E5A</strain>
    </source>
</reference>
<accession>A0A1G4G2X2</accession>
<organism evidence="6 7">
    <name type="scientific">Petrimonas mucosa</name>
    <dbReference type="NCBI Taxonomy" id="1642646"/>
    <lineage>
        <taxon>Bacteria</taxon>
        <taxon>Pseudomonadati</taxon>
        <taxon>Bacteroidota</taxon>
        <taxon>Bacteroidia</taxon>
        <taxon>Bacteroidales</taxon>
        <taxon>Dysgonomonadaceae</taxon>
        <taxon>Petrimonas</taxon>
    </lineage>
</organism>
<sequence>MDKRAIIEPAAHIKNISEYYFSVKLAEVARMNAEGKDVISLGVGAPDRMPSPETIDTLCEAARRPDVHAYQPYTGIPELRKAYAGWYGEHYGVKLSSDEVLPLIGSKEGILHISMTFLNYGDAVLVPNPGYPTYRSVSELLRAHVIEYDLLEENDWLPDFDALERLDLSRVKLMWVNYPNMPTGKNGSEELFRQLVEFGKKHGIVICHDNPYSFILNDRPLSILSVEGARDICIELNSLSKSHNMSGWRMGLLASNPQFVQWVLKAKSNIDSGQFKPMQLATVAALQNSREWHDGMNRIYAERRLWAEKIMELMGCRYDRHQVGLFVWGKLPESVSSSKAFIDEILYGAHVFITPGVIFGSNGEGYVRISLGSSAEKMEQAYERIKKMYHC</sequence>
<name>A0A1G4G2X2_9BACT</name>
<gene>
    <name evidence="6" type="primary">dapL 1</name>
    <name evidence="6" type="ORF">ING2E5A_0030</name>
</gene>
<dbReference type="SUPFAM" id="SSF53383">
    <property type="entry name" value="PLP-dependent transferases"/>
    <property type="match status" value="1"/>
</dbReference>
<evidence type="ECO:0000259" key="5">
    <source>
        <dbReference type="Pfam" id="PF00155"/>
    </source>
</evidence>
<dbReference type="Pfam" id="PF00155">
    <property type="entry name" value="Aminotran_1_2"/>
    <property type="match status" value="1"/>
</dbReference>
<dbReference type="KEGG" id="pmuc:ING2E5A_0030"/>
<dbReference type="InterPro" id="IPR050881">
    <property type="entry name" value="LL-DAP_aminotransferase"/>
</dbReference>
<dbReference type="PANTHER" id="PTHR42832:SF3">
    <property type="entry name" value="L-GLUTAMINE--4-(METHYLSULFANYL)-2-OXOBUTANOATE AMINOTRANSFERASE"/>
    <property type="match status" value="1"/>
</dbReference>
<evidence type="ECO:0000256" key="2">
    <source>
        <dbReference type="ARBA" id="ARBA00022576"/>
    </source>
</evidence>
<dbReference type="Proteomes" id="UP000178485">
    <property type="component" value="Chromosome i"/>
</dbReference>
<dbReference type="PROSITE" id="PS00105">
    <property type="entry name" value="AA_TRANSFER_CLASS_1"/>
    <property type="match status" value="1"/>
</dbReference>
<keyword evidence="3 4" id="KW-0808">Transferase</keyword>